<feature type="transmembrane region" description="Helical" evidence="8">
    <location>
        <begin position="165"/>
        <end position="183"/>
    </location>
</feature>
<proteinExistence type="predicted"/>
<reference evidence="9 10" key="1">
    <citation type="journal article" date="2018" name="Sci. Rep.">
        <title>Raphidocelis subcapitata (=Pseudokirchneriella subcapitata) provides an insight into genome evolution and environmental adaptations in the Sphaeropleales.</title>
        <authorList>
            <person name="Suzuki S."/>
            <person name="Yamaguchi H."/>
            <person name="Nakajima N."/>
            <person name="Kawachi M."/>
        </authorList>
    </citation>
    <scope>NUCLEOTIDE SEQUENCE [LARGE SCALE GENOMIC DNA]</scope>
    <source>
        <strain evidence="9 10">NIES-35</strain>
    </source>
</reference>
<keyword evidence="5 8" id="KW-0812">Transmembrane</keyword>
<feature type="transmembrane region" description="Helical" evidence="8">
    <location>
        <begin position="232"/>
        <end position="251"/>
    </location>
</feature>
<accession>A0A2V0PGD3</accession>
<dbReference type="InterPro" id="IPR046513">
    <property type="entry name" value="DUF6691"/>
</dbReference>
<dbReference type="Pfam" id="PF04143">
    <property type="entry name" value="Sulf_transp"/>
    <property type="match status" value="1"/>
</dbReference>
<organism evidence="9 10">
    <name type="scientific">Raphidocelis subcapitata</name>
    <dbReference type="NCBI Taxonomy" id="307507"/>
    <lineage>
        <taxon>Eukaryota</taxon>
        <taxon>Viridiplantae</taxon>
        <taxon>Chlorophyta</taxon>
        <taxon>core chlorophytes</taxon>
        <taxon>Chlorophyceae</taxon>
        <taxon>CS clade</taxon>
        <taxon>Sphaeropleales</taxon>
        <taxon>Selenastraceae</taxon>
        <taxon>Raphidocelis</taxon>
    </lineage>
</organism>
<dbReference type="PANTHER" id="PTHR30574">
    <property type="entry name" value="INNER MEMBRANE PROTEIN YEDE"/>
    <property type="match status" value="1"/>
</dbReference>
<evidence type="ECO:0000313" key="10">
    <source>
        <dbReference type="Proteomes" id="UP000247498"/>
    </source>
</evidence>
<keyword evidence="2" id="KW-0813">Transport</keyword>
<gene>
    <name evidence="9" type="ORF">Rsub_11710</name>
</gene>
<comment type="subcellular location">
    <subcellularLocation>
        <location evidence="1">Cell inner membrane</location>
        <topology evidence="1">Multi-pass membrane protein</topology>
    </subcellularLocation>
</comment>
<dbReference type="InterPro" id="IPR007272">
    <property type="entry name" value="Sulf_transp_TsuA/YedE"/>
</dbReference>
<dbReference type="Proteomes" id="UP000247498">
    <property type="component" value="Unassembled WGS sequence"/>
</dbReference>
<keyword evidence="4" id="KW-0997">Cell inner membrane</keyword>
<evidence type="ECO:0000256" key="8">
    <source>
        <dbReference type="SAM" id="Phobius"/>
    </source>
</evidence>
<dbReference type="GO" id="GO:0005886">
    <property type="term" value="C:plasma membrane"/>
    <property type="evidence" value="ECO:0007669"/>
    <property type="project" value="UniProtKB-SubCell"/>
</dbReference>
<dbReference type="InParanoid" id="A0A2V0PGD3"/>
<evidence type="ECO:0000256" key="6">
    <source>
        <dbReference type="ARBA" id="ARBA00022989"/>
    </source>
</evidence>
<dbReference type="EMBL" id="BDRX01000139">
    <property type="protein sequence ID" value="GBF98918.1"/>
    <property type="molecule type" value="Genomic_DNA"/>
</dbReference>
<dbReference type="PANTHER" id="PTHR30574:SF1">
    <property type="entry name" value="SULPHUR TRANSPORT DOMAIN-CONTAINING PROTEIN"/>
    <property type="match status" value="1"/>
</dbReference>
<feature type="transmembrane region" description="Helical" evidence="8">
    <location>
        <begin position="314"/>
        <end position="338"/>
    </location>
</feature>
<sequence>MSTSLQFAPAVAITGGAVLGICAAGKWLLTGRTLGISGGVKGWLTGDWKPWRLAFNGGLLAGGIVAGALAPAVFEAPPSTFTVARAALGGLLVGLGASLGNGCTSGHGICGNARLSPRSLAYTLLFMASGAAAATLTGTAAALGVADAAPQLALPPLGDPQLQKGAVLAALSVLSLVGLAAAAESLSRRAVALAAEAMCGFLFALGLTYTQMVRPAKVAAFLSPLSRCWDPSLMLTMGGALAVALPAFQFVKRSASAPAKPLAEECFLEPAASGIDARLVVGGLLFGAGWGLSGMCPGPALVSLVARLPPPPQVAAYCGAMAVGMAVDCAACGTLVCAPTRASKAEEKKA</sequence>
<feature type="transmembrane region" description="Helical" evidence="8">
    <location>
        <begin position="120"/>
        <end position="145"/>
    </location>
</feature>
<dbReference type="Pfam" id="PF20398">
    <property type="entry name" value="DUF6691"/>
    <property type="match status" value="1"/>
</dbReference>
<keyword evidence="6 8" id="KW-1133">Transmembrane helix</keyword>
<feature type="transmembrane region" description="Helical" evidence="8">
    <location>
        <begin position="279"/>
        <end position="302"/>
    </location>
</feature>
<dbReference type="OrthoDB" id="10254418at2759"/>
<evidence type="ECO:0000256" key="4">
    <source>
        <dbReference type="ARBA" id="ARBA00022519"/>
    </source>
</evidence>
<comment type="caution">
    <text evidence="9">The sequence shown here is derived from an EMBL/GenBank/DDBJ whole genome shotgun (WGS) entry which is preliminary data.</text>
</comment>
<evidence type="ECO:0000256" key="7">
    <source>
        <dbReference type="ARBA" id="ARBA00023136"/>
    </source>
</evidence>
<keyword evidence="7 8" id="KW-0472">Membrane</keyword>
<feature type="transmembrane region" description="Helical" evidence="8">
    <location>
        <begin position="50"/>
        <end position="74"/>
    </location>
</feature>
<keyword evidence="10" id="KW-1185">Reference proteome</keyword>
<evidence type="ECO:0000313" key="9">
    <source>
        <dbReference type="EMBL" id="GBF98918.1"/>
    </source>
</evidence>
<keyword evidence="3" id="KW-1003">Cell membrane</keyword>
<feature type="transmembrane region" description="Helical" evidence="8">
    <location>
        <begin position="190"/>
        <end position="212"/>
    </location>
</feature>
<name>A0A2V0PGD3_9CHLO</name>
<evidence type="ECO:0000256" key="1">
    <source>
        <dbReference type="ARBA" id="ARBA00004429"/>
    </source>
</evidence>
<evidence type="ECO:0000256" key="2">
    <source>
        <dbReference type="ARBA" id="ARBA00022448"/>
    </source>
</evidence>
<evidence type="ECO:0000256" key="3">
    <source>
        <dbReference type="ARBA" id="ARBA00022475"/>
    </source>
</evidence>
<evidence type="ECO:0000256" key="5">
    <source>
        <dbReference type="ARBA" id="ARBA00022692"/>
    </source>
</evidence>
<feature type="transmembrane region" description="Helical" evidence="8">
    <location>
        <begin position="6"/>
        <end position="29"/>
    </location>
</feature>
<dbReference type="AlphaFoldDB" id="A0A2V0PGD3"/>
<protein>
    <submittedName>
        <fullName evidence="9">Uncharacterized protein</fullName>
    </submittedName>
</protein>